<keyword evidence="7 9" id="KW-0472">Membrane</keyword>
<dbReference type="Gene3D" id="1.10.3860.10">
    <property type="entry name" value="Sodium:dicarboxylate symporter"/>
    <property type="match status" value="1"/>
</dbReference>
<accession>A4T5Y6</accession>
<evidence type="ECO:0000256" key="8">
    <source>
        <dbReference type="SAM" id="MobiDB-lite"/>
    </source>
</evidence>
<dbReference type="GO" id="GO:0015141">
    <property type="term" value="F:succinate transmembrane transporter activity"/>
    <property type="evidence" value="ECO:0007669"/>
    <property type="project" value="TreeGrafter"/>
</dbReference>
<reference evidence="10" key="1">
    <citation type="submission" date="2007-04" db="EMBL/GenBank/DDBJ databases">
        <authorList>
            <consortium name="US DOE Joint Genome Institute"/>
            <person name="Copeland A."/>
            <person name="Lucas S."/>
            <person name="Lapidus A."/>
            <person name="Barry K."/>
            <person name="Detter J.C."/>
            <person name="Glavina del Rio T."/>
            <person name="Hammon N."/>
            <person name="Israni S."/>
            <person name="Dalin E."/>
            <person name="Tice H."/>
            <person name="Pitluck S."/>
            <person name="Chain P."/>
            <person name="Malfatti S."/>
            <person name="Shin M."/>
            <person name="Vergez L."/>
            <person name="Schmutz J."/>
            <person name="Larimer F."/>
            <person name="Land M."/>
            <person name="Hauser L."/>
            <person name="Kyrpides N."/>
            <person name="Mikhailova N."/>
            <person name="Miller C."/>
            <person name="Richardson P."/>
        </authorList>
    </citation>
    <scope>NUCLEOTIDE SEQUENCE</scope>
    <source>
        <strain evidence="10">PYR-GCK</strain>
    </source>
</reference>
<proteinExistence type="predicted"/>
<keyword evidence="2" id="KW-0813">Transport</keyword>
<feature type="transmembrane region" description="Helical" evidence="9">
    <location>
        <begin position="89"/>
        <end position="115"/>
    </location>
</feature>
<dbReference type="GO" id="GO:0015366">
    <property type="term" value="F:malate:proton symporter activity"/>
    <property type="evidence" value="ECO:0007669"/>
    <property type="project" value="TreeGrafter"/>
</dbReference>
<name>A4T5Y6_MYCGI</name>
<dbReference type="InterPro" id="IPR001991">
    <property type="entry name" value="Na-dicarboxylate_symporter"/>
</dbReference>
<protein>
    <submittedName>
        <fullName evidence="10">Sodium:dicarboxylate symporter</fullName>
    </submittedName>
</protein>
<gene>
    <name evidence="10" type="ordered locus">Mflv_1323</name>
</gene>
<sequence>MAATDDDAGTDTTKKTGKRDRTHWLYILVIVAVVAGIVVGLVAPETAASLGVLGELFVKLIKMMTVPVIFCTVVLGIGKVRAAASVGKVGGLAIGYFLVMSTIALAIGLVVGNLISPGTGLNVPHDPGKGAELAGEAESAGGTMAFISDIIPSTLFSAVTEGNVLQALFVALLVGFGIQGIGAHGESLLRGIEALQKLVFRILIGVLWLAPIGAFGAIAEVVGDTGFDAVIQLGVLMAAFYITCVIFIFGVLGALLWAVARVSIFKLARYLAREYLLIVATSSSESALPRLIAKMEHAGVKPATVGIVVPTGYSFNLDGTAIYLTMASLFIADALGDPLSIPEQLGLLAFMIIASKGAAGVSGAGLATLAAGLQSHRPELLDGVGIIVGIDRFMSEARALTNFSGNAVATVLVGSWTDSVDKNRLNEVLDGDRPFDEATMLDDDDAEDRTTIDRTARSGAPTAG</sequence>
<organism evidence="10">
    <name type="scientific">Mycolicibacterium gilvum (strain PYR-GCK)</name>
    <name type="common">Mycobacterium gilvum (strain PYR-GCK)</name>
    <dbReference type="NCBI Taxonomy" id="350054"/>
    <lineage>
        <taxon>Bacteria</taxon>
        <taxon>Bacillati</taxon>
        <taxon>Actinomycetota</taxon>
        <taxon>Actinomycetes</taxon>
        <taxon>Mycobacteriales</taxon>
        <taxon>Mycobacteriaceae</taxon>
        <taxon>Mycolicibacterium</taxon>
    </lineage>
</organism>
<evidence type="ECO:0000256" key="4">
    <source>
        <dbReference type="ARBA" id="ARBA00022692"/>
    </source>
</evidence>
<dbReference type="HOGENOM" id="CLU_019375_7_0_11"/>
<dbReference type="EMBL" id="CP000656">
    <property type="protein sequence ID" value="ABP43805.1"/>
    <property type="molecule type" value="Genomic_DNA"/>
</dbReference>
<dbReference type="GO" id="GO:0070778">
    <property type="term" value="P:L-aspartate transmembrane transport"/>
    <property type="evidence" value="ECO:0007669"/>
    <property type="project" value="TreeGrafter"/>
</dbReference>
<dbReference type="InterPro" id="IPR036458">
    <property type="entry name" value="Na:dicarbo_symporter_sf"/>
</dbReference>
<dbReference type="PANTHER" id="PTHR42865:SF1">
    <property type="entry name" value="AEROBIC C4-DICARBOXYLATE TRANSPORT PROTEIN"/>
    <property type="match status" value="1"/>
</dbReference>
<dbReference type="PRINTS" id="PR00173">
    <property type="entry name" value="EDTRNSPORT"/>
</dbReference>
<dbReference type="STRING" id="350054.Mflv_1323"/>
<feature type="transmembrane region" description="Helical" evidence="9">
    <location>
        <begin position="198"/>
        <end position="218"/>
    </location>
</feature>
<dbReference type="FunFam" id="1.10.3860.10:FF:000001">
    <property type="entry name" value="C4-dicarboxylate transport protein"/>
    <property type="match status" value="1"/>
</dbReference>
<dbReference type="SUPFAM" id="SSF118215">
    <property type="entry name" value="Proton glutamate symport protein"/>
    <property type="match status" value="1"/>
</dbReference>
<dbReference type="GO" id="GO:0005886">
    <property type="term" value="C:plasma membrane"/>
    <property type="evidence" value="ECO:0007669"/>
    <property type="project" value="UniProtKB-SubCell"/>
</dbReference>
<dbReference type="OrthoDB" id="9766690at2"/>
<evidence type="ECO:0000256" key="9">
    <source>
        <dbReference type="SAM" id="Phobius"/>
    </source>
</evidence>
<dbReference type="GO" id="GO:0015138">
    <property type="term" value="F:fumarate transmembrane transporter activity"/>
    <property type="evidence" value="ECO:0007669"/>
    <property type="project" value="TreeGrafter"/>
</dbReference>
<evidence type="ECO:0000256" key="2">
    <source>
        <dbReference type="ARBA" id="ARBA00022448"/>
    </source>
</evidence>
<evidence type="ECO:0000256" key="7">
    <source>
        <dbReference type="ARBA" id="ARBA00023136"/>
    </source>
</evidence>
<dbReference type="AlphaFoldDB" id="A4T5Y6"/>
<feature type="transmembrane region" description="Helical" evidence="9">
    <location>
        <begin position="56"/>
        <end position="77"/>
    </location>
</feature>
<evidence type="ECO:0000256" key="1">
    <source>
        <dbReference type="ARBA" id="ARBA00004651"/>
    </source>
</evidence>
<evidence type="ECO:0000256" key="5">
    <source>
        <dbReference type="ARBA" id="ARBA00022847"/>
    </source>
</evidence>
<keyword evidence="5" id="KW-0769">Symport</keyword>
<reference evidence="10" key="2">
    <citation type="journal article" date="2013" name="PLoS ONE">
        <title>A Gene Expression Study of the Activities of Aromatic Ring-Cleavage Dioxygenases in Mycobacterium gilvum PYR-GCK to Changes in Salinity and pH during Pyrene Degradation.</title>
        <authorList>
            <person name="Badejo A.C."/>
            <person name="Badejo A.O."/>
            <person name="Shin K.H."/>
            <person name="Chai Y.G."/>
        </authorList>
    </citation>
    <scope>NUCLEOTIDE SEQUENCE [LARGE SCALE GENOMIC DNA]</scope>
    <source>
        <strain evidence="10">PYR-GCK</strain>
    </source>
</reference>
<feature type="transmembrane region" description="Helical" evidence="9">
    <location>
        <begin position="238"/>
        <end position="260"/>
    </location>
</feature>
<feature type="transmembrane region" description="Helical" evidence="9">
    <location>
        <begin position="24"/>
        <end position="44"/>
    </location>
</feature>
<feature type="region of interest" description="Disordered" evidence="8">
    <location>
        <begin position="436"/>
        <end position="464"/>
    </location>
</feature>
<dbReference type="PANTHER" id="PTHR42865">
    <property type="entry name" value="PROTON/GLUTAMATE-ASPARTATE SYMPORTER"/>
    <property type="match status" value="1"/>
</dbReference>
<feature type="transmembrane region" description="Helical" evidence="9">
    <location>
        <begin position="164"/>
        <end position="186"/>
    </location>
</feature>
<dbReference type="KEGG" id="mgi:Mflv_1323"/>
<keyword evidence="4 9" id="KW-0812">Transmembrane</keyword>
<keyword evidence="3" id="KW-1003">Cell membrane</keyword>
<dbReference type="eggNOG" id="COG1301">
    <property type="taxonomic scope" value="Bacteria"/>
</dbReference>
<evidence type="ECO:0000256" key="3">
    <source>
        <dbReference type="ARBA" id="ARBA00022475"/>
    </source>
</evidence>
<evidence type="ECO:0000313" key="10">
    <source>
        <dbReference type="EMBL" id="ABP43805.1"/>
    </source>
</evidence>
<evidence type="ECO:0000256" key="6">
    <source>
        <dbReference type="ARBA" id="ARBA00022989"/>
    </source>
</evidence>
<comment type="subcellular location">
    <subcellularLocation>
        <location evidence="1">Cell membrane</location>
        <topology evidence="1">Multi-pass membrane protein</topology>
    </subcellularLocation>
</comment>
<keyword evidence="6 9" id="KW-1133">Transmembrane helix</keyword>
<dbReference type="Pfam" id="PF00375">
    <property type="entry name" value="SDF"/>
    <property type="match status" value="1"/>
</dbReference>